<evidence type="ECO:0000259" key="10">
    <source>
        <dbReference type="PROSITE" id="PS51378"/>
    </source>
</evidence>
<accession>A5HJT0</accession>
<dbReference type="InterPro" id="IPR001542">
    <property type="entry name" value="Defensin_invertebrate/fungal"/>
</dbReference>
<evidence type="ECO:0000256" key="3">
    <source>
        <dbReference type="ARBA" id="ARBA00022529"/>
    </source>
</evidence>
<dbReference type="GO" id="GO:0006959">
    <property type="term" value="P:humoral immune response"/>
    <property type="evidence" value="ECO:0007669"/>
    <property type="project" value="TreeGrafter"/>
</dbReference>
<organism evidence="11">
    <name type="scientific">Hyblaea puera</name>
    <name type="common">teak defoliator</name>
    <dbReference type="NCBI Taxonomy" id="268502"/>
    <lineage>
        <taxon>Eukaryota</taxon>
        <taxon>Metazoa</taxon>
        <taxon>Ecdysozoa</taxon>
        <taxon>Arthropoda</taxon>
        <taxon>Hexapoda</taxon>
        <taxon>Insecta</taxon>
        <taxon>Pterygota</taxon>
        <taxon>Neoptera</taxon>
        <taxon>Endopterygota</taxon>
        <taxon>Lepidoptera</taxon>
        <taxon>Glossata</taxon>
        <taxon>Ditrysia</taxon>
        <taxon>Hyblaeoidea</taxon>
        <taxon>Hyblaeidae</taxon>
        <taxon>Hyblaea</taxon>
    </lineage>
</organism>
<evidence type="ECO:0000256" key="1">
    <source>
        <dbReference type="ARBA" id="ARBA00004613"/>
    </source>
</evidence>
<keyword evidence="3" id="KW-0929">Antimicrobial</keyword>
<sequence length="79" mass="8188">MKFLNVVAIALLVVACLAVYSNAAPHEGVKEVAAAKPMGITCDLLSLWRVGHAACAAHCLVLGDVGGYCTKEGLCVCKE</sequence>
<proteinExistence type="evidence at transcript level"/>
<evidence type="ECO:0000256" key="9">
    <source>
        <dbReference type="SAM" id="SignalP"/>
    </source>
</evidence>
<feature type="chain" id="PRO_5002682307" evidence="9">
    <location>
        <begin position="24"/>
        <end position="79"/>
    </location>
</feature>
<dbReference type="Pfam" id="PF01097">
    <property type="entry name" value="Defensin_2"/>
    <property type="match status" value="1"/>
</dbReference>
<reference evidence="11" key="1">
    <citation type="submission" date="2007-04" db="EMBL/GenBank/DDBJ databases">
        <title>Expression and characterization of defensin antimicrobial peptide in teak defoliator (Hyblaea puera).</title>
        <authorList>
            <person name="Chandrasekhar N."/>
            <person name="Banerjee M."/>
        </authorList>
    </citation>
    <scope>NUCLEOTIDE SEQUENCE</scope>
</reference>
<comment type="subcellular location">
    <subcellularLocation>
        <location evidence="1">Secreted</location>
    </subcellularLocation>
</comment>
<name>A5HJT0_9NEOP</name>
<keyword evidence="7" id="KW-0044">Antibiotic</keyword>
<evidence type="ECO:0000256" key="5">
    <source>
        <dbReference type="ARBA" id="ARBA00022859"/>
    </source>
</evidence>
<dbReference type="GO" id="GO:0050830">
    <property type="term" value="P:defense response to Gram-positive bacterium"/>
    <property type="evidence" value="ECO:0007669"/>
    <property type="project" value="UniProtKB-ARBA"/>
</dbReference>
<evidence type="ECO:0000256" key="7">
    <source>
        <dbReference type="ARBA" id="ARBA00023022"/>
    </source>
</evidence>
<dbReference type="GO" id="GO:0045087">
    <property type="term" value="P:innate immune response"/>
    <property type="evidence" value="ECO:0007669"/>
    <property type="project" value="UniProtKB-KW"/>
</dbReference>
<dbReference type="PANTHER" id="PTHR13645">
    <property type="entry name" value="DEFENSIN"/>
    <property type="match status" value="1"/>
</dbReference>
<keyword evidence="6" id="KW-0211">Defensin</keyword>
<dbReference type="PROSITE" id="PS51378">
    <property type="entry name" value="INVERT_DEFENSINS"/>
    <property type="match status" value="1"/>
</dbReference>
<evidence type="ECO:0000256" key="2">
    <source>
        <dbReference type="ARBA" id="ARBA00022525"/>
    </source>
</evidence>
<evidence type="ECO:0000313" key="11">
    <source>
        <dbReference type="EMBL" id="ABQ08056.1"/>
    </source>
</evidence>
<protein>
    <submittedName>
        <fullName evidence="11">Defensin</fullName>
    </submittedName>
</protein>
<keyword evidence="4" id="KW-0399">Innate immunity</keyword>
<keyword evidence="8" id="KW-1015">Disulfide bond</keyword>
<keyword evidence="5" id="KW-0391">Immunity</keyword>
<evidence type="ECO:0000256" key="6">
    <source>
        <dbReference type="ARBA" id="ARBA00022940"/>
    </source>
</evidence>
<dbReference type="InterPro" id="IPR036574">
    <property type="entry name" value="Scorpion_toxin-like_sf"/>
</dbReference>
<feature type="signal peptide" evidence="9">
    <location>
        <begin position="1"/>
        <end position="23"/>
    </location>
</feature>
<feature type="domain" description="Invertebrate defensins family profile" evidence="10">
    <location>
        <begin position="39"/>
        <end position="79"/>
    </location>
</feature>
<dbReference type="PROSITE" id="PS51257">
    <property type="entry name" value="PROKAR_LIPOPROTEIN"/>
    <property type="match status" value="1"/>
</dbReference>
<keyword evidence="2" id="KW-0964">Secreted</keyword>
<dbReference type="SUPFAM" id="SSF57095">
    <property type="entry name" value="Scorpion toxin-like"/>
    <property type="match status" value="1"/>
</dbReference>
<keyword evidence="9" id="KW-0732">Signal</keyword>
<dbReference type="FunFam" id="3.30.30.10:FF:000005">
    <property type="entry name" value="Defensin"/>
    <property type="match status" value="1"/>
</dbReference>
<dbReference type="EMBL" id="EF534713">
    <property type="protein sequence ID" value="ABQ08056.1"/>
    <property type="molecule type" value="mRNA"/>
</dbReference>
<dbReference type="AlphaFoldDB" id="A5HJT0"/>
<dbReference type="Gene3D" id="3.30.30.10">
    <property type="entry name" value="Knottin, scorpion toxin-like"/>
    <property type="match status" value="1"/>
</dbReference>
<evidence type="ECO:0000256" key="8">
    <source>
        <dbReference type="ARBA" id="ARBA00023157"/>
    </source>
</evidence>
<evidence type="ECO:0000256" key="4">
    <source>
        <dbReference type="ARBA" id="ARBA00022588"/>
    </source>
</evidence>
<dbReference type="PANTHER" id="PTHR13645:SF0">
    <property type="entry name" value="DEFENSIN"/>
    <property type="match status" value="1"/>
</dbReference>
<dbReference type="GO" id="GO:0005615">
    <property type="term" value="C:extracellular space"/>
    <property type="evidence" value="ECO:0007669"/>
    <property type="project" value="TreeGrafter"/>
</dbReference>
<dbReference type="CDD" id="cd21806">
    <property type="entry name" value="DEFL_defensin-like"/>
    <property type="match status" value="1"/>
</dbReference>